<dbReference type="RefSeq" id="WP_130154402.1">
    <property type="nucleotide sequence ID" value="NZ_SCFB01000011.1"/>
</dbReference>
<dbReference type="InterPro" id="IPR036086">
    <property type="entry name" value="ParB/Sulfiredoxin_sf"/>
</dbReference>
<accession>A0A4Q7DFI5</accession>
<keyword evidence="2" id="KW-1185">Reference proteome</keyword>
<reference evidence="1 2" key="1">
    <citation type="submission" date="2018-10" db="EMBL/GenBank/DDBJ databases">
        <title>An updated phylogeny of the Alphaproteobacteria reveals that the parasitic Rickettsiales and Holosporales have independent origins.</title>
        <authorList>
            <person name="Munoz-Gomez S.A."/>
            <person name="Hess S."/>
            <person name="Burger G."/>
            <person name="Lang B.F."/>
            <person name="Susko E."/>
            <person name="Slamovits C.H."/>
            <person name="Roger A.J."/>
        </authorList>
    </citation>
    <scope>NUCLEOTIDE SEQUENCE [LARGE SCALE GENOMIC DNA]</scope>
    <source>
        <strain evidence="1">HOLO01</strain>
    </source>
</reference>
<dbReference type="SUPFAM" id="SSF110849">
    <property type="entry name" value="ParB/Sulfiredoxin"/>
    <property type="match status" value="1"/>
</dbReference>
<dbReference type="Proteomes" id="UP000293550">
    <property type="component" value="Unassembled WGS sequence"/>
</dbReference>
<comment type="caution">
    <text evidence="1">The sequence shown here is derived from an EMBL/GenBank/DDBJ whole genome shotgun (WGS) entry which is preliminary data.</text>
</comment>
<dbReference type="AlphaFoldDB" id="A0A4Q7DFI5"/>
<evidence type="ECO:0000313" key="2">
    <source>
        <dbReference type="Proteomes" id="UP000293550"/>
    </source>
</evidence>
<proteinExistence type="predicted"/>
<dbReference type="EMBL" id="SCFB01000011">
    <property type="protein sequence ID" value="RZI45473.1"/>
    <property type="molecule type" value="Genomic_DNA"/>
</dbReference>
<dbReference type="OrthoDB" id="9816381at2"/>
<gene>
    <name evidence="1" type="ORF">EQU50_06930</name>
</gene>
<name>A0A4Q7DFI5_9PROT</name>
<evidence type="ECO:0000313" key="1">
    <source>
        <dbReference type="EMBL" id="RZI45473.1"/>
    </source>
</evidence>
<protein>
    <submittedName>
        <fullName evidence="1">Uncharacterized protein</fullName>
    </submittedName>
</protein>
<sequence length="59" mass="6910">MHVIEVDPKKCRRWKLADRSGFEFGNIYALAEDIKKNGQVEPVLVRPYTQVRIPVQIEQ</sequence>
<organism evidence="1 2">
    <name type="scientific">Candidatus Finniella inopinata</name>
    <dbReference type="NCBI Taxonomy" id="1696036"/>
    <lineage>
        <taxon>Bacteria</taxon>
        <taxon>Pseudomonadati</taxon>
        <taxon>Pseudomonadota</taxon>
        <taxon>Alphaproteobacteria</taxon>
        <taxon>Holosporales</taxon>
        <taxon>Candidatus Paracaedibacteraceae</taxon>
        <taxon>Candidatus Finniella</taxon>
    </lineage>
</organism>